<keyword evidence="1" id="KW-0812">Transmembrane</keyword>
<evidence type="ECO:0000313" key="2">
    <source>
        <dbReference type="EMBL" id="KAF7348871.1"/>
    </source>
</evidence>
<sequence>MLLSSSVKDFTTLNVTTFNGWDDLASCSVGNAKECADCTIATCPVGWNRIINITVSLAFSPQNAPPLIYVMPGQGDVSDLLAFTDPIPVPPGSQLLALMSWTNRQIISSSLSLLSKPFKPWRNVQYMELYTLINANNLGDTAPLSSTVAIMQGGGTKWVQESAATPLDGISTAGGLWTFVEGAFVLLFGANVFYFAFGRRPLSALGIMHLFQRRSLIKKWHEDFPALHDEGGHPGDTSAGIVAFIRQRLVDLDTVEVQAEKDVMSEDIEAQNGMQNHSVRQEVQLNCALHTPCDLERDVVLNPADCESLTALSRLNKSQEYLIQAGYRLDDIPLTD</sequence>
<evidence type="ECO:0000256" key="1">
    <source>
        <dbReference type="SAM" id="Phobius"/>
    </source>
</evidence>
<proteinExistence type="predicted"/>
<evidence type="ECO:0000313" key="3">
    <source>
        <dbReference type="Proteomes" id="UP000620124"/>
    </source>
</evidence>
<gene>
    <name evidence="2" type="ORF">MVEN_01407200</name>
</gene>
<dbReference type="OrthoDB" id="3227921at2759"/>
<feature type="transmembrane region" description="Helical" evidence="1">
    <location>
        <begin position="176"/>
        <end position="197"/>
    </location>
</feature>
<dbReference type="Proteomes" id="UP000620124">
    <property type="component" value="Unassembled WGS sequence"/>
</dbReference>
<keyword evidence="1" id="KW-1133">Transmembrane helix</keyword>
<accession>A0A8H6XYF8</accession>
<comment type="caution">
    <text evidence="2">The sequence shown here is derived from an EMBL/GenBank/DDBJ whole genome shotgun (WGS) entry which is preliminary data.</text>
</comment>
<reference evidence="2" key="1">
    <citation type="submission" date="2020-05" db="EMBL/GenBank/DDBJ databases">
        <title>Mycena genomes resolve the evolution of fungal bioluminescence.</title>
        <authorList>
            <person name="Tsai I.J."/>
        </authorList>
    </citation>
    <scope>NUCLEOTIDE SEQUENCE</scope>
    <source>
        <strain evidence="2">CCC161011</strain>
    </source>
</reference>
<protein>
    <submittedName>
        <fullName evidence="2">Short-chain dehydrogenase/reductase family protein</fullName>
    </submittedName>
</protein>
<dbReference type="AlphaFoldDB" id="A0A8H6XYF8"/>
<organism evidence="2 3">
    <name type="scientific">Mycena venus</name>
    <dbReference type="NCBI Taxonomy" id="2733690"/>
    <lineage>
        <taxon>Eukaryota</taxon>
        <taxon>Fungi</taxon>
        <taxon>Dikarya</taxon>
        <taxon>Basidiomycota</taxon>
        <taxon>Agaricomycotina</taxon>
        <taxon>Agaricomycetes</taxon>
        <taxon>Agaricomycetidae</taxon>
        <taxon>Agaricales</taxon>
        <taxon>Marasmiineae</taxon>
        <taxon>Mycenaceae</taxon>
        <taxon>Mycena</taxon>
    </lineage>
</organism>
<keyword evidence="3" id="KW-1185">Reference proteome</keyword>
<keyword evidence="1" id="KW-0472">Membrane</keyword>
<name>A0A8H6XYF8_9AGAR</name>
<dbReference type="EMBL" id="JACAZI010000011">
    <property type="protein sequence ID" value="KAF7348871.1"/>
    <property type="molecule type" value="Genomic_DNA"/>
</dbReference>